<evidence type="ECO:0000313" key="6">
    <source>
        <dbReference type="Proteomes" id="UP000039324"/>
    </source>
</evidence>
<dbReference type="AlphaFoldDB" id="A0A0G4IU83"/>
<dbReference type="EMBL" id="CDSF01000088">
    <property type="protein sequence ID" value="CEO98908.1"/>
    <property type="molecule type" value="Genomic_DNA"/>
</dbReference>
<dbReference type="STRING" id="37360.A0A0G4IU83"/>
<dbReference type="Gene3D" id="3.40.462.10">
    <property type="entry name" value="FAD-linked oxidases, C-terminal domain"/>
    <property type="match status" value="1"/>
</dbReference>
<dbReference type="InterPro" id="IPR050432">
    <property type="entry name" value="FAD-linked_Oxidoreductases_BP"/>
</dbReference>
<evidence type="ECO:0000313" key="4">
    <source>
        <dbReference type="EMBL" id="CEO98908.1"/>
    </source>
</evidence>
<dbReference type="InterPro" id="IPR016167">
    <property type="entry name" value="FAD-bd_PCMH_sub1"/>
</dbReference>
<reference evidence="5 7" key="2">
    <citation type="submission" date="2018-03" db="EMBL/GenBank/DDBJ databases">
        <authorList>
            <person name="Fogelqvist J."/>
        </authorList>
    </citation>
    <scope>NUCLEOTIDE SEQUENCE [LARGE SCALE GENOMIC DNA]</scope>
</reference>
<feature type="domain" description="FAD-binding PCMH-type" evidence="3">
    <location>
        <begin position="24"/>
        <end position="190"/>
    </location>
</feature>
<proteinExistence type="inferred from homology"/>
<dbReference type="InterPro" id="IPR006094">
    <property type="entry name" value="Oxid_FAD_bind_N"/>
</dbReference>
<dbReference type="Pfam" id="PF01565">
    <property type="entry name" value="FAD_binding_4"/>
    <property type="match status" value="1"/>
</dbReference>
<dbReference type="EMBL" id="OVEO01000001">
    <property type="protein sequence ID" value="SPQ92981.1"/>
    <property type="molecule type" value="Genomic_DNA"/>
</dbReference>
<dbReference type="OrthoDB" id="415825at2759"/>
<dbReference type="Gene3D" id="3.30.465.10">
    <property type="match status" value="1"/>
</dbReference>
<dbReference type="InterPro" id="IPR016166">
    <property type="entry name" value="FAD-bd_PCMH"/>
</dbReference>
<keyword evidence="5" id="KW-0496">Mitochondrion</keyword>
<comment type="similarity">
    <text evidence="1">Belongs to the oxygen-dependent FAD-linked oxidoreductase family.</text>
</comment>
<dbReference type="SUPFAM" id="SSF56176">
    <property type="entry name" value="FAD-binding/transporter-associated domain-like"/>
    <property type="match status" value="1"/>
</dbReference>
<evidence type="ECO:0000256" key="1">
    <source>
        <dbReference type="ARBA" id="ARBA00005466"/>
    </source>
</evidence>
<evidence type="ECO:0000313" key="7">
    <source>
        <dbReference type="Proteomes" id="UP000290189"/>
    </source>
</evidence>
<organism evidence="4 6">
    <name type="scientific">Plasmodiophora brassicae</name>
    <name type="common">Clubroot disease agent</name>
    <dbReference type="NCBI Taxonomy" id="37360"/>
    <lineage>
        <taxon>Eukaryota</taxon>
        <taxon>Sar</taxon>
        <taxon>Rhizaria</taxon>
        <taxon>Endomyxa</taxon>
        <taxon>Phytomyxea</taxon>
        <taxon>Plasmodiophorida</taxon>
        <taxon>Plasmodiophoridae</taxon>
        <taxon>Plasmodiophora</taxon>
    </lineage>
</organism>
<geneLocation type="mitochondrion" evidence="5"/>
<protein>
    <recommendedName>
        <fullName evidence="3">FAD-binding PCMH-type domain-containing protein</fullName>
    </recommendedName>
</protein>
<dbReference type="Proteomes" id="UP000039324">
    <property type="component" value="Unassembled WGS sequence"/>
</dbReference>
<dbReference type="PANTHER" id="PTHR13878:SF53">
    <property type="entry name" value="CYTOKININ DEHYDROGENASE 6"/>
    <property type="match status" value="1"/>
</dbReference>
<keyword evidence="6" id="KW-1185">Reference proteome</keyword>
<evidence type="ECO:0000313" key="5">
    <source>
        <dbReference type="EMBL" id="SPQ92981.1"/>
    </source>
</evidence>
<keyword evidence="2" id="KW-0560">Oxidoreductase</keyword>
<gene>
    <name evidence="4" type="ORF">PBRA_007022</name>
    <name evidence="5" type="ORF">PLBR_LOCUS196</name>
</gene>
<dbReference type="InterPro" id="IPR036318">
    <property type="entry name" value="FAD-bd_PCMH-like_sf"/>
</dbReference>
<dbReference type="PANTHER" id="PTHR13878">
    <property type="entry name" value="GULONOLACTONE OXIDASE"/>
    <property type="match status" value="1"/>
</dbReference>
<dbReference type="Proteomes" id="UP000290189">
    <property type="component" value="Unassembled WGS sequence"/>
</dbReference>
<dbReference type="InterPro" id="IPR016170">
    <property type="entry name" value="Cytok_DH_C_sf"/>
</dbReference>
<dbReference type="InterPro" id="IPR016169">
    <property type="entry name" value="FAD-bd_PCMH_sub2"/>
</dbReference>
<name>A0A0G4IU83_PLABS</name>
<evidence type="ECO:0000259" key="3">
    <source>
        <dbReference type="PROSITE" id="PS51387"/>
    </source>
</evidence>
<dbReference type="GO" id="GO:0016491">
    <property type="term" value="F:oxidoreductase activity"/>
    <property type="evidence" value="ECO:0007669"/>
    <property type="project" value="UniProtKB-KW"/>
</dbReference>
<dbReference type="GO" id="GO:0071949">
    <property type="term" value="F:FAD binding"/>
    <property type="evidence" value="ECO:0007669"/>
    <property type="project" value="InterPro"/>
</dbReference>
<dbReference type="PROSITE" id="PS51387">
    <property type="entry name" value="FAD_PCMH"/>
    <property type="match status" value="1"/>
</dbReference>
<accession>A0A0G4IU83</accession>
<reference evidence="4 6" key="1">
    <citation type="submission" date="2015-02" db="EMBL/GenBank/DDBJ databases">
        <authorList>
            <person name="Chooi Y.-H."/>
        </authorList>
    </citation>
    <scope>NUCLEOTIDE SEQUENCE [LARGE SCALE GENOMIC DNA]</scope>
    <source>
        <strain evidence="4">E3</strain>
    </source>
</reference>
<evidence type="ECO:0000256" key="2">
    <source>
        <dbReference type="ARBA" id="ARBA00023002"/>
    </source>
</evidence>
<dbReference type="Gene3D" id="3.30.43.10">
    <property type="entry name" value="Uridine Diphospho-n-acetylenolpyruvylglucosamine Reductase, domain 2"/>
    <property type="match status" value="1"/>
</dbReference>
<sequence>MLSKVGTLLTVMSVASYMQDWHNLDHVEPASVRICETEADVINAVRSSDGPIAVRATGHGQGSTLVPDGLVIDVNALRDIISISPDSGIVVGAGCSFHDVLDALRPLNLTTVTQTDWQGLSVGGIVSVGGLGPGLFRHGLVIDSVTALRIVTGNGAVHDVGPDDDLFRAALGGLGQFGVILRVRLRVAPRPARARLHRCVTTLDGYLRADYSSATLHNVQTFPRLNQPGTFVNLESAFADFPHDRYPDAWLFLHEYVSFYNDGAGNDGAGTVLRDEDVLAKYVRDVSYDEWVFRLDDKFGRRAPHVDETPLYRPWFEAFIGGQDAVEFIDREVLRNVTADDNPSGSLMITYPVSSMRSVNSDSISFPDGFSSGIYFGWLRVTPDKEQAKRFRLQDDARRVRFQERSRGYLSSAMPRSVEQWRLYLGEDRLVRLRLLADRHDARHRFSWRMFKGQDIRD</sequence>